<keyword evidence="2" id="KW-1185">Reference proteome</keyword>
<comment type="caution">
    <text evidence="1">The sequence shown here is derived from an EMBL/GenBank/DDBJ whole genome shotgun (WGS) entry which is preliminary data.</text>
</comment>
<dbReference type="AlphaFoldDB" id="A0A5B7HKJ6"/>
<evidence type="ECO:0000313" key="2">
    <source>
        <dbReference type="Proteomes" id="UP000324222"/>
    </source>
</evidence>
<proteinExistence type="predicted"/>
<evidence type="ECO:0000313" key="1">
    <source>
        <dbReference type="EMBL" id="MPC70105.1"/>
    </source>
</evidence>
<reference evidence="1 2" key="1">
    <citation type="submission" date="2019-05" db="EMBL/GenBank/DDBJ databases">
        <title>Another draft genome of Portunus trituberculatus and its Hox gene families provides insights of decapod evolution.</title>
        <authorList>
            <person name="Jeong J.-H."/>
            <person name="Song I."/>
            <person name="Kim S."/>
            <person name="Choi T."/>
            <person name="Kim D."/>
            <person name="Ryu S."/>
            <person name="Kim W."/>
        </authorList>
    </citation>
    <scope>NUCLEOTIDE SEQUENCE [LARGE SCALE GENOMIC DNA]</scope>
    <source>
        <tissue evidence="1">Muscle</tissue>
    </source>
</reference>
<dbReference type="Proteomes" id="UP000324222">
    <property type="component" value="Unassembled WGS sequence"/>
</dbReference>
<protein>
    <submittedName>
        <fullName evidence="1">Uncharacterized protein</fullName>
    </submittedName>
</protein>
<dbReference type="EMBL" id="VSRR010030545">
    <property type="protein sequence ID" value="MPC70105.1"/>
    <property type="molecule type" value="Genomic_DNA"/>
</dbReference>
<sequence length="55" mass="6593">MTEITLAHRWLQYLKVQSRHCTPSSSSPSTTFRHYEYHSEARQTLNHRVVYFLVV</sequence>
<accession>A0A5B7HKJ6</accession>
<gene>
    <name evidence="1" type="ORF">E2C01_064343</name>
</gene>
<organism evidence="1 2">
    <name type="scientific">Portunus trituberculatus</name>
    <name type="common">Swimming crab</name>
    <name type="synonym">Neptunus trituberculatus</name>
    <dbReference type="NCBI Taxonomy" id="210409"/>
    <lineage>
        <taxon>Eukaryota</taxon>
        <taxon>Metazoa</taxon>
        <taxon>Ecdysozoa</taxon>
        <taxon>Arthropoda</taxon>
        <taxon>Crustacea</taxon>
        <taxon>Multicrustacea</taxon>
        <taxon>Malacostraca</taxon>
        <taxon>Eumalacostraca</taxon>
        <taxon>Eucarida</taxon>
        <taxon>Decapoda</taxon>
        <taxon>Pleocyemata</taxon>
        <taxon>Brachyura</taxon>
        <taxon>Eubrachyura</taxon>
        <taxon>Portunoidea</taxon>
        <taxon>Portunidae</taxon>
        <taxon>Portuninae</taxon>
        <taxon>Portunus</taxon>
    </lineage>
</organism>
<name>A0A5B7HKJ6_PORTR</name>